<dbReference type="Pfam" id="PF20212">
    <property type="entry name" value="DUF6572"/>
    <property type="match status" value="1"/>
</dbReference>
<proteinExistence type="predicted"/>
<evidence type="ECO:0000313" key="1">
    <source>
        <dbReference type="EMBL" id="ABI43722.1"/>
    </source>
</evidence>
<sequence length="104" mass="11899">MSIEDQDSIDAIGIDNEGVVVLTISDHLEWDDKHLLLLQGKINIYLAFLESGEVFESYPDSRGRGFKINIMCKYEPTTLATRFLSQCTDIINQLGFQFDYKVFT</sequence>
<dbReference type="KEGG" id="shm:Shewmr7_2737"/>
<dbReference type="HOGENOM" id="CLU_144036_0_0_6"/>
<dbReference type="EMBL" id="CP000444">
    <property type="protein sequence ID" value="ABI43722.1"/>
    <property type="molecule type" value="Genomic_DNA"/>
</dbReference>
<gene>
    <name evidence="1" type="ordered locus">Shewmr7_2737</name>
</gene>
<reference evidence="1" key="1">
    <citation type="submission" date="2006-08" db="EMBL/GenBank/DDBJ databases">
        <title>Complete sequence of Chromosome1 of Shewanella sp. MR-7.</title>
        <authorList>
            <consortium name="US DOE Joint Genome Institute"/>
            <person name="Copeland A."/>
            <person name="Lucas S."/>
            <person name="Lapidus A."/>
            <person name="Barry K."/>
            <person name="Detter J.C."/>
            <person name="Glavina del Rio T."/>
            <person name="Hammon N."/>
            <person name="Israni S."/>
            <person name="Dalin E."/>
            <person name="Tice H."/>
            <person name="Pitluck S."/>
            <person name="Kiss H."/>
            <person name="Brettin T."/>
            <person name="Bruce D."/>
            <person name="Han C."/>
            <person name="Tapia R."/>
            <person name="Gilna P."/>
            <person name="Schmutz J."/>
            <person name="Larimer F."/>
            <person name="Land M."/>
            <person name="Hauser L."/>
            <person name="Kyrpides N."/>
            <person name="Mikhailova N."/>
            <person name="Nealson K."/>
            <person name="Konstantinidis K."/>
            <person name="Klappenbach J."/>
            <person name="Tiedje J."/>
            <person name="Richardson P."/>
        </authorList>
    </citation>
    <scope>NUCLEOTIDE SEQUENCE</scope>
    <source>
        <strain evidence="1">MR-7</strain>
    </source>
</reference>
<dbReference type="InterPro" id="IPR046702">
    <property type="entry name" value="DUF6572"/>
</dbReference>
<accession>Q0HT33</accession>
<dbReference type="AlphaFoldDB" id="Q0HT33"/>
<protein>
    <submittedName>
        <fullName evidence="1">Uncharacterized protein</fullName>
    </submittedName>
</protein>
<name>Q0HT33_SHESR</name>
<organism evidence="1">
    <name type="scientific">Shewanella sp. (strain MR-7)</name>
    <dbReference type="NCBI Taxonomy" id="60481"/>
    <lineage>
        <taxon>Bacteria</taxon>
        <taxon>Pseudomonadati</taxon>
        <taxon>Pseudomonadota</taxon>
        <taxon>Gammaproteobacteria</taxon>
        <taxon>Alteromonadales</taxon>
        <taxon>Shewanellaceae</taxon>
        <taxon>Shewanella</taxon>
    </lineage>
</organism>